<dbReference type="EMBL" id="ML978074">
    <property type="protein sequence ID" value="KAF2011272.1"/>
    <property type="molecule type" value="Genomic_DNA"/>
</dbReference>
<name>A0A6A5XE16_9PLEO</name>
<dbReference type="RefSeq" id="XP_033379611.1">
    <property type="nucleotide sequence ID" value="XM_033534132.1"/>
</dbReference>
<dbReference type="GeneID" id="54291529"/>
<dbReference type="OrthoDB" id="10254945at2759"/>
<gene>
    <name evidence="2" type="ORF">BU24DRAFT_495488</name>
</gene>
<protein>
    <submittedName>
        <fullName evidence="2">Uncharacterized protein</fullName>
    </submittedName>
</protein>
<keyword evidence="3" id="KW-1185">Reference proteome</keyword>
<reference evidence="2" key="1">
    <citation type="journal article" date="2020" name="Stud. Mycol.">
        <title>101 Dothideomycetes genomes: a test case for predicting lifestyles and emergence of pathogens.</title>
        <authorList>
            <person name="Haridas S."/>
            <person name="Albert R."/>
            <person name="Binder M."/>
            <person name="Bloem J."/>
            <person name="Labutti K."/>
            <person name="Salamov A."/>
            <person name="Andreopoulos B."/>
            <person name="Baker S."/>
            <person name="Barry K."/>
            <person name="Bills G."/>
            <person name="Bluhm B."/>
            <person name="Cannon C."/>
            <person name="Castanera R."/>
            <person name="Culley D."/>
            <person name="Daum C."/>
            <person name="Ezra D."/>
            <person name="Gonzalez J."/>
            <person name="Henrissat B."/>
            <person name="Kuo A."/>
            <person name="Liang C."/>
            <person name="Lipzen A."/>
            <person name="Lutzoni F."/>
            <person name="Magnuson J."/>
            <person name="Mondo S."/>
            <person name="Nolan M."/>
            <person name="Ohm R."/>
            <person name="Pangilinan J."/>
            <person name="Park H.-J."/>
            <person name="Ramirez L."/>
            <person name="Alfaro M."/>
            <person name="Sun H."/>
            <person name="Tritt A."/>
            <person name="Yoshinaga Y."/>
            <person name="Zwiers L.-H."/>
            <person name="Turgeon B."/>
            <person name="Goodwin S."/>
            <person name="Spatafora J."/>
            <person name="Crous P."/>
            <person name="Grigoriev I."/>
        </authorList>
    </citation>
    <scope>NUCLEOTIDE SEQUENCE</scope>
    <source>
        <strain evidence="2">CBS 175.79</strain>
    </source>
</reference>
<dbReference type="Proteomes" id="UP000799778">
    <property type="component" value="Unassembled WGS sequence"/>
</dbReference>
<feature type="region of interest" description="Disordered" evidence="1">
    <location>
        <begin position="168"/>
        <end position="188"/>
    </location>
</feature>
<evidence type="ECO:0000256" key="1">
    <source>
        <dbReference type="SAM" id="MobiDB-lite"/>
    </source>
</evidence>
<evidence type="ECO:0000313" key="2">
    <source>
        <dbReference type="EMBL" id="KAF2011272.1"/>
    </source>
</evidence>
<organism evidence="2 3">
    <name type="scientific">Aaosphaeria arxii CBS 175.79</name>
    <dbReference type="NCBI Taxonomy" id="1450172"/>
    <lineage>
        <taxon>Eukaryota</taxon>
        <taxon>Fungi</taxon>
        <taxon>Dikarya</taxon>
        <taxon>Ascomycota</taxon>
        <taxon>Pezizomycotina</taxon>
        <taxon>Dothideomycetes</taxon>
        <taxon>Pleosporomycetidae</taxon>
        <taxon>Pleosporales</taxon>
        <taxon>Pleosporales incertae sedis</taxon>
        <taxon>Aaosphaeria</taxon>
    </lineage>
</organism>
<dbReference type="AlphaFoldDB" id="A0A6A5XE16"/>
<evidence type="ECO:0000313" key="3">
    <source>
        <dbReference type="Proteomes" id="UP000799778"/>
    </source>
</evidence>
<accession>A0A6A5XE16</accession>
<proteinExistence type="predicted"/>
<sequence length="382" mass="44838">MSEQDYYSESLERRVVNKPGETRWTKEITAEHFLTLLETILRTHPETVPAIRNSINGPWQGNLSNPIHCIFRRQNWPGMAKYDILWNRLQPALKLATRYITSDKLQGFWIRTLLGHQVPLKNTSKMVMVGPRLSDTNPGAIRSVANKFEKIADNIRWEFGVMKSHGSTQFERGEEEEEEKKKKKKKNAKHHHLRINVNYFRFLLRGDSNEVQRIQTNWMLASTFVHELAHAFFTAKTGKKLKEPLFDIDHWDTDLGWAWERWMWGPGRFNGSPCPTTGIQEFTWRPEINYPLNPSIRRQGFMTYEVHVRWLHEHFLEETWNRLDALPVAKRTLWDAPKVGVAVLQGPSIRNLNQRGWYWVPDGCDEINRETVRFTPARGTAL</sequence>